<feature type="binding site" evidence="3">
    <location>
        <position position="110"/>
    </location>
    <ligand>
        <name>substrate</name>
    </ligand>
</feature>
<dbReference type="PANTHER" id="PTHR10907">
    <property type="entry name" value="REGUCALCIN"/>
    <property type="match status" value="1"/>
</dbReference>
<keyword evidence="3" id="KW-0862">Zinc</keyword>
<evidence type="ECO:0000256" key="1">
    <source>
        <dbReference type="ARBA" id="ARBA00008853"/>
    </source>
</evidence>
<organism evidence="5 6">
    <name type="scientific">Rhodoferax lacus</name>
    <dbReference type="NCBI Taxonomy" id="2184758"/>
    <lineage>
        <taxon>Bacteria</taxon>
        <taxon>Pseudomonadati</taxon>
        <taxon>Pseudomonadota</taxon>
        <taxon>Betaproteobacteria</taxon>
        <taxon>Burkholderiales</taxon>
        <taxon>Comamonadaceae</taxon>
        <taxon>Rhodoferax</taxon>
    </lineage>
</organism>
<dbReference type="InterPro" id="IPR005511">
    <property type="entry name" value="SMP-30"/>
</dbReference>
<dbReference type="GO" id="GO:0004341">
    <property type="term" value="F:gluconolactonase activity"/>
    <property type="evidence" value="ECO:0007669"/>
    <property type="project" value="TreeGrafter"/>
</dbReference>
<dbReference type="Pfam" id="PF08450">
    <property type="entry name" value="SGL"/>
    <property type="match status" value="1"/>
</dbReference>
<protein>
    <submittedName>
        <fullName evidence="5">Gluconolactonase</fullName>
    </submittedName>
</protein>
<feature type="domain" description="SMP-30/Gluconolactonase/LRE-like region" evidence="4">
    <location>
        <begin position="20"/>
        <end position="268"/>
    </location>
</feature>
<keyword evidence="6" id="KW-1185">Reference proteome</keyword>
<dbReference type="PANTHER" id="PTHR10907:SF47">
    <property type="entry name" value="REGUCALCIN"/>
    <property type="match status" value="1"/>
</dbReference>
<dbReference type="AlphaFoldDB" id="A0A3E1RD30"/>
<evidence type="ECO:0000313" key="5">
    <source>
        <dbReference type="EMBL" id="RFO97268.1"/>
    </source>
</evidence>
<comment type="cofactor">
    <cofactor evidence="3">
        <name>Zn(2+)</name>
        <dbReference type="ChEBI" id="CHEBI:29105"/>
    </cofactor>
    <text evidence="3">Binds 1 divalent metal cation per subunit.</text>
</comment>
<feature type="binding site" evidence="3">
    <location>
        <position position="108"/>
    </location>
    <ligand>
        <name>substrate</name>
    </ligand>
</feature>
<dbReference type="GO" id="GO:0019853">
    <property type="term" value="P:L-ascorbic acid biosynthetic process"/>
    <property type="evidence" value="ECO:0007669"/>
    <property type="project" value="TreeGrafter"/>
</dbReference>
<dbReference type="GO" id="GO:0005509">
    <property type="term" value="F:calcium ion binding"/>
    <property type="evidence" value="ECO:0007669"/>
    <property type="project" value="TreeGrafter"/>
</dbReference>
<dbReference type="Proteomes" id="UP000260665">
    <property type="component" value="Unassembled WGS sequence"/>
</dbReference>
<feature type="binding site" evidence="3">
    <location>
        <position position="128"/>
    </location>
    <ligand>
        <name>substrate</name>
    </ligand>
</feature>
<feature type="binding site" evidence="3">
    <location>
        <position position="21"/>
    </location>
    <ligand>
        <name>a divalent metal cation</name>
        <dbReference type="ChEBI" id="CHEBI:60240"/>
    </ligand>
</feature>
<dbReference type="PRINTS" id="PR01790">
    <property type="entry name" value="SMP30FAMILY"/>
</dbReference>
<dbReference type="SUPFAM" id="SSF63829">
    <property type="entry name" value="Calcium-dependent phosphotriesterase"/>
    <property type="match status" value="1"/>
</dbReference>
<accession>A0A3E1RD30</accession>
<name>A0A3E1RD30_9BURK</name>
<dbReference type="InterPro" id="IPR013658">
    <property type="entry name" value="SGL"/>
</dbReference>
<comment type="caution">
    <text evidence="5">The sequence shown here is derived from an EMBL/GenBank/DDBJ whole genome shotgun (WGS) entry which is preliminary data.</text>
</comment>
<keyword evidence="3" id="KW-0479">Metal-binding</keyword>
<comment type="similarity">
    <text evidence="1">Belongs to the SMP-30/CGR1 family.</text>
</comment>
<dbReference type="EMBL" id="QFZK01000004">
    <property type="protein sequence ID" value="RFO97268.1"/>
    <property type="molecule type" value="Genomic_DNA"/>
</dbReference>
<evidence type="ECO:0000313" key="6">
    <source>
        <dbReference type="Proteomes" id="UP000260665"/>
    </source>
</evidence>
<feature type="binding site" evidence="3">
    <location>
        <position position="210"/>
    </location>
    <ligand>
        <name>a divalent metal cation</name>
        <dbReference type="ChEBI" id="CHEBI:60240"/>
    </ligand>
</feature>
<feature type="active site" description="Proton donor/acceptor" evidence="2">
    <location>
        <position position="210"/>
    </location>
</feature>
<evidence type="ECO:0000256" key="3">
    <source>
        <dbReference type="PIRSR" id="PIRSR605511-2"/>
    </source>
</evidence>
<evidence type="ECO:0000259" key="4">
    <source>
        <dbReference type="Pfam" id="PF08450"/>
    </source>
</evidence>
<gene>
    <name evidence="5" type="ORF">DIC66_09050</name>
</gene>
<proteinExistence type="inferred from homology"/>
<dbReference type="RefSeq" id="WP_117176287.1">
    <property type="nucleotide sequence ID" value="NZ_QFZK01000004.1"/>
</dbReference>
<dbReference type="InterPro" id="IPR011042">
    <property type="entry name" value="6-blade_b-propeller_TolB-like"/>
</dbReference>
<feature type="binding site" evidence="3">
    <location>
        <position position="158"/>
    </location>
    <ligand>
        <name>a divalent metal cation</name>
        <dbReference type="ChEBI" id="CHEBI:60240"/>
    </ligand>
</feature>
<sequence>MSRVSTRSAERVLDVHNSTGESPVWHAAEQALYWVDIPAKQLHRLQPQSGRHQVWSAPEMLACIVRGSAPTQWVVGAESGLFALDTSRDDTLGFTRLAAVDHALPGMRFNDGRCDRQGRFLAGTMLMDMAAARAVGQIYQLQADGALRSLLQGFITPNGMAFSPDGRTMYLSDSHASVRQVWAYDYDTAQGLPTRPRPFIDMAGFAGRPDGAAMDTDGCYWICGNDAGLVHRYTPAGVLDMSVALPAAKPAMCAFGGADMRTLYITTIRPAGSAADALDGGLFAIHLPAVQGLAEPALAHFSVPVSTTQNHFQETP</sequence>
<reference evidence="5 6" key="1">
    <citation type="submission" date="2018-05" db="EMBL/GenBank/DDBJ databases">
        <title>Rhodoferax soyangensis sp.nov., isolated from an oligotrophic freshwater lake.</title>
        <authorList>
            <person name="Park M."/>
        </authorList>
    </citation>
    <scope>NUCLEOTIDE SEQUENCE [LARGE SCALE GENOMIC DNA]</scope>
    <source>
        <strain evidence="5 6">IMCC26218</strain>
    </source>
</reference>
<dbReference type="Gene3D" id="2.120.10.30">
    <property type="entry name" value="TolB, C-terminal domain"/>
    <property type="match status" value="1"/>
</dbReference>
<dbReference type="OrthoDB" id="9775406at2"/>
<evidence type="ECO:0000256" key="2">
    <source>
        <dbReference type="PIRSR" id="PIRSR605511-1"/>
    </source>
</evidence>